<evidence type="ECO:0000313" key="5">
    <source>
        <dbReference type="Proteomes" id="UP000004030"/>
    </source>
</evidence>
<dbReference type="SUPFAM" id="SSF51445">
    <property type="entry name" value="(Trans)glycosidases"/>
    <property type="match status" value="1"/>
</dbReference>
<dbReference type="PRINTS" id="PR00133">
    <property type="entry name" value="GLHYDRLASE3"/>
</dbReference>
<dbReference type="RefSeq" id="WP_007011078.1">
    <property type="nucleotide sequence ID" value="NZ_AGFM01000005.1"/>
</dbReference>
<comment type="caution">
    <text evidence="4">The sequence shown here is derived from an EMBL/GenBank/DDBJ whole genome shotgun (WGS) entry which is preliminary data.</text>
</comment>
<dbReference type="Proteomes" id="UP000004030">
    <property type="component" value="Unassembled WGS sequence"/>
</dbReference>
<dbReference type="InterPro" id="IPR017853">
    <property type="entry name" value="GH"/>
</dbReference>
<dbReference type="AlphaFoldDB" id="G6E740"/>
<dbReference type="GO" id="GO:0004553">
    <property type="term" value="F:hydrolase activity, hydrolyzing O-glycosyl compounds"/>
    <property type="evidence" value="ECO:0007669"/>
    <property type="project" value="InterPro"/>
</dbReference>
<dbReference type="EMBL" id="AGFM01000005">
    <property type="protein sequence ID" value="EHJ62867.1"/>
    <property type="molecule type" value="Genomic_DNA"/>
</dbReference>
<comment type="similarity">
    <text evidence="1">Belongs to the glycosyl hydrolase 3 family.</text>
</comment>
<proteinExistence type="inferred from homology"/>
<dbReference type="KEGG" id="npn:JI59_19325"/>
<evidence type="ECO:0000256" key="1">
    <source>
        <dbReference type="ARBA" id="ARBA00005336"/>
    </source>
</evidence>
<evidence type="ECO:0000256" key="2">
    <source>
        <dbReference type="ARBA" id="ARBA00022801"/>
    </source>
</evidence>
<dbReference type="InterPro" id="IPR013783">
    <property type="entry name" value="Ig-like_fold"/>
</dbReference>
<dbReference type="InterPro" id="IPR026891">
    <property type="entry name" value="Fn3-like"/>
</dbReference>
<accession>G6E740</accession>
<organism evidence="4 5">
    <name type="scientific">Novosphingobium pentaromativorans US6-1</name>
    <dbReference type="NCBI Taxonomy" id="1088721"/>
    <lineage>
        <taxon>Bacteria</taxon>
        <taxon>Pseudomonadati</taxon>
        <taxon>Pseudomonadota</taxon>
        <taxon>Alphaproteobacteria</taxon>
        <taxon>Sphingomonadales</taxon>
        <taxon>Sphingomonadaceae</taxon>
        <taxon>Novosphingobium</taxon>
    </lineage>
</organism>
<dbReference type="SUPFAM" id="SSF52279">
    <property type="entry name" value="Beta-D-glucan exohydrolase, C-terminal domain"/>
    <property type="match status" value="1"/>
</dbReference>
<keyword evidence="2 4" id="KW-0378">Hydrolase</keyword>
<protein>
    <submittedName>
        <fullName evidence="4">Glycoside hydrolase family 3 domain protein</fullName>
    </submittedName>
</protein>
<dbReference type="SMART" id="SM01217">
    <property type="entry name" value="Fn3_like"/>
    <property type="match status" value="1"/>
</dbReference>
<dbReference type="STRING" id="1088721.JI59_19325"/>
<dbReference type="Pfam" id="PF01915">
    <property type="entry name" value="Glyco_hydro_3_C"/>
    <property type="match status" value="1"/>
</dbReference>
<evidence type="ECO:0000259" key="3">
    <source>
        <dbReference type="SMART" id="SM01217"/>
    </source>
</evidence>
<feature type="domain" description="Fibronectin type III-like" evidence="3">
    <location>
        <begin position="668"/>
        <end position="732"/>
    </location>
</feature>
<dbReference type="eggNOG" id="COG1472">
    <property type="taxonomic scope" value="Bacteria"/>
</dbReference>
<dbReference type="InterPro" id="IPR036881">
    <property type="entry name" value="Glyco_hydro_3_C_sf"/>
</dbReference>
<evidence type="ECO:0000313" key="4">
    <source>
        <dbReference type="EMBL" id="EHJ62867.1"/>
    </source>
</evidence>
<dbReference type="Pfam" id="PF14310">
    <property type="entry name" value="Fn3-like"/>
    <property type="match status" value="1"/>
</dbReference>
<dbReference type="PATRIC" id="fig|1088721.3.peg.157"/>
<dbReference type="Gene3D" id="2.60.40.10">
    <property type="entry name" value="Immunoglobulins"/>
    <property type="match status" value="1"/>
</dbReference>
<sequence>MNGIRAAIIGCCTTAMLPVVPTASARTSAAQHDTDQLERTADARAAEALREMTVEERRGLLHGPMPMLVPKAKRPEDMVIGAGYIAGVPRLGIPSLRETDASLGVANLMNQRPGDTATALPAGLAIASTWDSALAQQAGALIGSEARGKGFNVMLAGGVNLTRDPRNGRNFEYFGEDPLLTGVLGGHMIEGVQSAGIVSTMKHFAVNNQETGRNVLSANIGESAMRESDLLAFQFALEIGNPGSVMCSYNRINGEFACENDFLLNHVLRDDWGFKGWVMSDWGAVHSTEAIMKGLDQQSGEQIDGKPYFSTMLDQAIAEGRVPESAADKAAHRVLRTMFARGLVDDPVDPKGSPIDYDTHAQLAQKVAEAGIVLLKNDGDLLPVASSAHRILVVGGHADVGVISGGGSSQVRPVGGPALELKGPERNGHVSLTNTIIYVPSSPLEALRAALPDAKIDFVDGSDLPATVDAARQADLVIVFGERWDSESVDATDLSLGAEKNALIESVAGANQRTVVVLETGNPVTMPWLDKVPAVLEAWYPGQRGGEAIAAVLTGTVNPSGHLPITFPASAEQLPNPVLPGSDAPPPSSDEKAVYGILASTAPFDVTYPEGADVGYRWFDRTEAAPLFAFGHGLSYTRFEYHNLEVSGGDTLTVSFDVRNVGDREGADVPQVYARGTGTKRLIGWERVTLAPGETRRVTVTADPRLLASFDSEGHRWKVASGRYAVEVGMSAITPVLNGAAKLKARSLKP</sequence>
<reference evidence="4 5" key="1">
    <citation type="journal article" date="2012" name="J. Bacteriol.">
        <title>Genome sequence of benzo(a)pyrene-degrading bacterium Novosphingobium pentaromativorans US6-1.</title>
        <authorList>
            <person name="Luo Y.R."/>
            <person name="Kang S.G."/>
            <person name="Kim S.J."/>
            <person name="Kim M.R."/>
            <person name="Li N."/>
            <person name="Lee J.H."/>
            <person name="Kwon K.K."/>
        </authorList>
    </citation>
    <scope>NUCLEOTIDE SEQUENCE [LARGE SCALE GENOMIC DNA]</scope>
    <source>
        <strain evidence="4 5">US6-1</strain>
    </source>
</reference>
<dbReference type="PANTHER" id="PTHR42715:SF10">
    <property type="entry name" value="BETA-GLUCOSIDASE"/>
    <property type="match status" value="1"/>
</dbReference>
<dbReference type="InterPro" id="IPR050288">
    <property type="entry name" value="Cellulose_deg_GH3"/>
</dbReference>
<dbReference type="InterPro" id="IPR002772">
    <property type="entry name" value="Glyco_hydro_3_C"/>
</dbReference>
<dbReference type="InterPro" id="IPR036962">
    <property type="entry name" value="Glyco_hydro_3_N_sf"/>
</dbReference>
<keyword evidence="5" id="KW-1185">Reference proteome</keyword>
<dbReference type="Gene3D" id="3.40.50.1700">
    <property type="entry name" value="Glycoside hydrolase family 3 C-terminal domain"/>
    <property type="match status" value="1"/>
</dbReference>
<dbReference type="PANTHER" id="PTHR42715">
    <property type="entry name" value="BETA-GLUCOSIDASE"/>
    <property type="match status" value="1"/>
</dbReference>
<gene>
    <name evidence="4" type="ORF">NSU_0161</name>
</gene>
<dbReference type="Gene3D" id="3.20.20.300">
    <property type="entry name" value="Glycoside hydrolase, family 3, N-terminal domain"/>
    <property type="match status" value="1"/>
</dbReference>
<dbReference type="InterPro" id="IPR001764">
    <property type="entry name" value="Glyco_hydro_3_N"/>
</dbReference>
<dbReference type="GO" id="GO:0005975">
    <property type="term" value="P:carbohydrate metabolic process"/>
    <property type="evidence" value="ECO:0007669"/>
    <property type="project" value="InterPro"/>
</dbReference>
<dbReference type="Pfam" id="PF00933">
    <property type="entry name" value="Glyco_hydro_3"/>
    <property type="match status" value="1"/>
</dbReference>
<name>G6E740_9SPHN</name>